<dbReference type="Proteomes" id="UP000236745">
    <property type="component" value="Unassembled WGS sequence"/>
</dbReference>
<keyword evidence="2" id="KW-1185">Reference proteome</keyword>
<name>A0A1H6DWN0_9GAMM</name>
<protein>
    <submittedName>
        <fullName evidence="1">Uncharacterized protein</fullName>
    </submittedName>
</protein>
<accession>A0A1H6DWN0</accession>
<reference evidence="1 2" key="1">
    <citation type="submission" date="2016-10" db="EMBL/GenBank/DDBJ databases">
        <authorList>
            <person name="de Groot N.N."/>
        </authorList>
    </citation>
    <scope>NUCLEOTIDE SEQUENCE [LARGE SCALE GENOMIC DNA]</scope>
    <source>
        <strain evidence="1 2">DSM 22012</strain>
    </source>
</reference>
<evidence type="ECO:0000313" key="2">
    <source>
        <dbReference type="Proteomes" id="UP000236745"/>
    </source>
</evidence>
<gene>
    <name evidence="1" type="ORF">SAMN05444390_1156</name>
</gene>
<sequence>MALLSSPKKLKAVAPTEAKPVRVPIKMSAALVDKMRAHHKPKEKSAWVADAIQDLLDRELYRDANWEVPNDDTEAFMALLNFKEKLFDPKAETFLIPAEIFDALSEAVERITKLYPSLGVNARPALIRAAIRQRLLLSGGLLSASLRHVAEGD</sequence>
<evidence type="ECO:0000313" key="1">
    <source>
        <dbReference type="EMBL" id="SEG89671.1"/>
    </source>
</evidence>
<dbReference type="EMBL" id="FNVQ01000015">
    <property type="protein sequence ID" value="SEG89671.1"/>
    <property type="molecule type" value="Genomic_DNA"/>
</dbReference>
<proteinExistence type="predicted"/>
<dbReference type="AlphaFoldDB" id="A0A1H6DWN0"/>
<organism evidence="1 2">
    <name type="scientific">Marinobacterium lutimaris</name>
    <dbReference type="NCBI Taxonomy" id="568106"/>
    <lineage>
        <taxon>Bacteria</taxon>
        <taxon>Pseudomonadati</taxon>
        <taxon>Pseudomonadota</taxon>
        <taxon>Gammaproteobacteria</taxon>
        <taxon>Oceanospirillales</taxon>
        <taxon>Oceanospirillaceae</taxon>
        <taxon>Marinobacterium</taxon>
    </lineage>
</organism>